<protein>
    <submittedName>
        <fullName evidence="2">Uncharacterized protein</fullName>
    </submittedName>
</protein>
<feature type="compositionally biased region" description="Acidic residues" evidence="1">
    <location>
        <begin position="209"/>
        <end position="218"/>
    </location>
</feature>
<evidence type="ECO:0000313" key="2">
    <source>
        <dbReference type="EMBL" id="QBZ56680.1"/>
    </source>
</evidence>
<feature type="region of interest" description="Disordered" evidence="1">
    <location>
        <begin position="63"/>
        <end position="98"/>
    </location>
</feature>
<dbReference type="Proteomes" id="UP000294847">
    <property type="component" value="Chromosome 2"/>
</dbReference>
<dbReference type="AlphaFoldDB" id="A0A4P7N973"/>
<gene>
    <name evidence="2" type="ORF">PoMZ_01593</name>
</gene>
<proteinExistence type="predicted"/>
<feature type="region of interest" description="Disordered" evidence="1">
    <location>
        <begin position="182"/>
        <end position="218"/>
    </location>
</feature>
<dbReference type="VEuPathDB" id="FungiDB:M_BR32_EuGene_00015021"/>
<dbReference type="EMBL" id="CP034205">
    <property type="protein sequence ID" value="QBZ56680.1"/>
    <property type="molecule type" value="Genomic_DNA"/>
</dbReference>
<reference evidence="2 3" key="1">
    <citation type="journal article" date="2019" name="Mol. Biol. Evol.">
        <title>Blast fungal genomes show frequent chromosomal changes, gene gains and losses, and effector gene turnover.</title>
        <authorList>
            <person name="Gomez Luciano L.B."/>
            <person name="Jason Tsai I."/>
            <person name="Chuma I."/>
            <person name="Tosa Y."/>
            <person name="Chen Y.H."/>
            <person name="Li J.Y."/>
            <person name="Li M.Y."/>
            <person name="Jade Lu M.Y."/>
            <person name="Nakayashiki H."/>
            <person name="Li W.H."/>
        </authorList>
    </citation>
    <scope>NUCLEOTIDE SEQUENCE [LARGE SCALE GENOMIC DNA]</scope>
    <source>
        <strain evidence="2">MZ5-1-6</strain>
    </source>
</reference>
<evidence type="ECO:0000256" key="1">
    <source>
        <dbReference type="SAM" id="MobiDB-lite"/>
    </source>
</evidence>
<name>A0A4P7N973_PYROR</name>
<sequence>MATMFETPAQYERDIRGASKEWRRGKNSAEKWAIGARPLAGVRCDMITGELSGGNEAMLAKVRPRKKHSDYPSRLKKGGNVGKATRGNPDYRHVNGRASGRLGAQGEIEETSRSILDLLVPQTALRDGIEGVLYSYDTTETPGLRAPVGLDLYVKTNPKTTERFVEKEYEIVDTNGDLLKGRKARRDLRKSAGGPSAAERPATASTHIDDDDDDFELL</sequence>
<evidence type="ECO:0000313" key="3">
    <source>
        <dbReference type="Proteomes" id="UP000294847"/>
    </source>
</evidence>
<accession>A0A4P7N973</accession>
<dbReference type="OMA" id="IQHRDIR"/>
<organism evidence="2 3">
    <name type="scientific">Pyricularia oryzae</name>
    <name type="common">Rice blast fungus</name>
    <name type="synonym">Magnaporthe oryzae</name>
    <dbReference type="NCBI Taxonomy" id="318829"/>
    <lineage>
        <taxon>Eukaryota</taxon>
        <taxon>Fungi</taxon>
        <taxon>Dikarya</taxon>
        <taxon>Ascomycota</taxon>
        <taxon>Pezizomycotina</taxon>
        <taxon>Sordariomycetes</taxon>
        <taxon>Sordariomycetidae</taxon>
        <taxon>Magnaporthales</taxon>
        <taxon>Pyriculariaceae</taxon>
        <taxon>Pyricularia</taxon>
    </lineage>
</organism>